<keyword evidence="2" id="KW-1185">Reference proteome</keyword>
<evidence type="ECO:0000313" key="1">
    <source>
        <dbReference type="EMBL" id="CAK5087144.1"/>
    </source>
</evidence>
<organism evidence="1 2">
    <name type="scientific">Meloidogyne enterolobii</name>
    <name type="common">Root-knot nematode worm</name>
    <name type="synonym">Meloidogyne mayaguensis</name>
    <dbReference type="NCBI Taxonomy" id="390850"/>
    <lineage>
        <taxon>Eukaryota</taxon>
        <taxon>Metazoa</taxon>
        <taxon>Ecdysozoa</taxon>
        <taxon>Nematoda</taxon>
        <taxon>Chromadorea</taxon>
        <taxon>Rhabditida</taxon>
        <taxon>Tylenchina</taxon>
        <taxon>Tylenchomorpha</taxon>
        <taxon>Tylenchoidea</taxon>
        <taxon>Meloidogynidae</taxon>
        <taxon>Meloidogyninae</taxon>
        <taxon>Meloidogyne</taxon>
    </lineage>
</organism>
<sequence>MLNTSAGICYAYNMNHPDLGILQIMTQHFSWLHIHGMLVIK</sequence>
<protein>
    <submittedName>
        <fullName evidence="1">Uncharacterized protein</fullName>
    </submittedName>
</protein>
<accession>A0ACB1A7C1</accession>
<dbReference type="EMBL" id="CAVMJV010000063">
    <property type="protein sequence ID" value="CAK5087144.1"/>
    <property type="molecule type" value="Genomic_DNA"/>
</dbReference>
<reference evidence="1" key="1">
    <citation type="submission" date="2023-11" db="EMBL/GenBank/DDBJ databases">
        <authorList>
            <person name="Poullet M."/>
        </authorList>
    </citation>
    <scope>NUCLEOTIDE SEQUENCE</scope>
    <source>
        <strain evidence="1">E1834</strain>
    </source>
</reference>
<comment type="caution">
    <text evidence="1">The sequence shown here is derived from an EMBL/GenBank/DDBJ whole genome shotgun (WGS) entry which is preliminary data.</text>
</comment>
<dbReference type="Proteomes" id="UP001497535">
    <property type="component" value="Unassembled WGS sequence"/>
</dbReference>
<gene>
    <name evidence="1" type="ORF">MENTE1834_LOCUS34673</name>
</gene>
<proteinExistence type="predicted"/>
<evidence type="ECO:0000313" key="2">
    <source>
        <dbReference type="Proteomes" id="UP001497535"/>
    </source>
</evidence>
<name>A0ACB1A7C1_MELEN</name>